<feature type="domain" description="DUF7619" evidence="4">
    <location>
        <begin position="725"/>
        <end position="856"/>
    </location>
</feature>
<dbReference type="Pfam" id="PF24595">
    <property type="entry name" value="DUF7619"/>
    <property type="match status" value="1"/>
</dbReference>
<keyword evidence="3" id="KW-0732">Signal</keyword>
<dbReference type="EMBL" id="FQZI01000006">
    <property type="protein sequence ID" value="SHJ15331.1"/>
    <property type="molecule type" value="Genomic_DNA"/>
</dbReference>
<dbReference type="InterPro" id="IPR032675">
    <property type="entry name" value="LRR_dom_sf"/>
</dbReference>
<dbReference type="InterPro" id="IPR052574">
    <property type="entry name" value="CDIRP"/>
</dbReference>
<gene>
    <name evidence="5" type="ORF">SAMN05444363_2817</name>
</gene>
<keyword evidence="1" id="KW-0433">Leucine-rich repeat</keyword>
<dbReference type="PANTHER" id="PTHR47566:SF1">
    <property type="entry name" value="PROTEIN NUD1"/>
    <property type="match status" value="1"/>
</dbReference>
<evidence type="ECO:0000256" key="3">
    <source>
        <dbReference type="SAM" id="SignalP"/>
    </source>
</evidence>
<feature type="signal peptide" evidence="3">
    <location>
        <begin position="1"/>
        <end position="19"/>
    </location>
</feature>
<dbReference type="STRING" id="415425.SAMN05444363_2817"/>
<feature type="chain" id="PRO_5012160917" evidence="3">
    <location>
        <begin position="20"/>
        <end position="900"/>
    </location>
</feature>
<dbReference type="SMART" id="SM00369">
    <property type="entry name" value="LRR_TYP"/>
    <property type="match status" value="3"/>
</dbReference>
<keyword evidence="2" id="KW-0677">Repeat</keyword>
<dbReference type="Gene3D" id="3.80.10.10">
    <property type="entry name" value="Ribonuclease Inhibitor"/>
    <property type="match status" value="2"/>
</dbReference>
<keyword evidence="6" id="KW-1185">Reference proteome</keyword>
<sequence>MKKLYLLLIALCFVGIANAQIINFPDSYFKQKLLEASSTNTIAKDLTGNYFKIDANNDQEIQASEALNVSYLNVYGSYVGSMTGLSYFTNIKYLSCCANHIEMLDLTGLTLLTDVYCCDNQITFLNLNGLTNLKNLHCYDNHLTSLDLTEFSQLTDLQCGRNELISLDVTGLLNLKNIDCELNQLTSLNVSNLTALETMNCGSNLLTSLNLNGAVNLKKLHAQFNHLTTLDMSGLINLLEINASNNLFATLNLNGLINLKSFTCCYGQLISLDISGLNNLDGIYCYYNQITSLNLSALPALRFLQCNNNQLSFLNVNSLSNLIQLDCSNNQLTTLDINSLTQINQINCYLNQLESINLIGLTSLQSLDCRFNQLTSLNLDGLTNLSSLWCADNDITTLDFANNDIWDLRCSGNQLTTLDLSNETNLTYFYCENNELTSLFIKNGNNESELFFSGNPNLNFICADEEQIIQVQNKITEYGYANCNVNSYCTFSPGGTFYTFRGNNRYDENNNGCSAADQQYPNLKLQIENGINTVNLVCDETGGYYYDVQSGTYSITPVLENPSYFNVSPSTVDVTFPTQTSPFTQNFCITANGVHPDLEVSILPINAARPGFDATYKLIYKNKGNTTQSGSVNLVFNDAVLDFVSASPVVTIQSVNNLSWNFTNLAPFESREIAFTLNVNSPMEIPAVNGGDVLNYTVTITSPATDDLPNDNTFVLNQTVVNSYDPNDKTCLEGATIPPSKVGGYVHYVIRFENNGTANAQNIVVKDMIDTNKFDVSSLVPIKGSHSFVTNISAGNKVELIFENINLPFDDANNDGYVSFKIKTKPTLTNGDTFSNSASIYFDYNFPIVTNTATTTIQALSRQDFEFSTYFKVYPNPVSTTLNIDAKDTIQISSINFTIR</sequence>
<dbReference type="InterPro" id="IPR047589">
    <property type="entry name" value="DUF11_rpt"/>
</dbReference>
<proteinExistence type="predicted"/>
<dbReference type="Proteomes" id="UP000184488">
    <property type="component" value="Unassembled WGS sequence"/>
</dbReference>
<evidence type="ECO:0000313" key="6">
    <source>
        <dbReference type="Proteomes" id="UP000184488"/>
    </source>
</evidence>
<accession>A0A1M6GZF2</accession>
<dbReference type="InterPro" id="IPR003591">
    <property type="entry name" value="Leu-rich_rpt_typical-subtyp"/>
</dbReference>
<name>A0A1M6GZF2_9FLAO</name>
<protein>
    <submittedName>
        <fullName evidence="5">Conserved repeat domain-containing protein</fullName>
    </submittedName>
</protein>
<reference evidence="6" key="1">
    <citation type="submission" date="2016-11" db="EMBL/GenBank/DDBJ databases">
        <authorList>
            <person name="Varghese N."/>
            <person name="Submissions S."/>
        </authorList>
    </citation>
    <scope>NUCLEOTIDE SEQUENCE [LARGE SCALE GENOMIC DNA]</scope>
    <source>
        <strain evidence="6">DSM 18829</strain>
    </source>
</reference>
<dbReference type="RefSeq" id="WP_073312137.1">
    <property type="nucleotide sequence ID" value="NZ_FQZI01000006.1"/>
</dbReference>
<evidence type="ECO:0000313" key="5">
    <source>
        <dbReference type="EMBL" id="SHJ15331.1"/>
    </source>
</evidence>
<dbReference type="OrthoDB" id="1110367at2"/>
<dbReference type="SUPFAM" id="SSF52058">
    <property type="entry name" value="L domain-like"/>
    <property type="match status" value="2"/>
</dbReference>
<dbReference type="AlphaFoldDB" id="A0A1M6GZF2"/>
<evidence type="ECO:0000259" key="4">
    <source>
        <dbReference type="Pfam" id="PF24595"/>
    </source>
</evidence>
<dbReference type="PANTHER" id="PTHR47566">
    <property type="match status" value="1"/>
</dbReference>
<dbReference type="InterPro" id="IPR055353">
    <property type="entry name" value="DUF7619"/>
</dbReference>
<organism evidence="5 6">
    <name type="scientific">Flavobacterium terrae</name>
    <dbReference type="NCBI Taxonomy" id="415425"/>
    <lineage>
        <taxon>Bacteria</taxon>
        <taxon>Pseudomonadati</taxon>
        <taxon>Bacteroidota</taxon>
        <taxon>Flavobacteriia</taxon>
        <taxon>Flavobacteriales</taxon>
        <taxon>Flavobacteriaceae</taxon>
        <taxon>Flavobacterium</taxon>
    </lineage>
</organism>
<evidence type="ECO:0000256" key="1">
    <source>
        <dbReference type="ARBA" id="ARBA00022614"/>
    </source>
</evidence>
<dbReference type="GO" id="GO:0035591">
    <property type="term" value="F:signaling adaptor activity"/>
    <property type="evidence" value="ECO:0007669"/>
    <property type="project" value="TreeGrafter"/>
</dbReference>
<evidence type="ECO:0000256" key="2">
    <source>
        <dbReference type="ARBA" id="ARBA00022737"/>
    </source>
</evidence>
<dbReference type="NCBIfam" id="TIGR01451">
    <property type="entry name" value="B_ant_repeat"/>
    <property type="match status" value="1"/>
</dbReference>